<evidence type="ECO:0000313" key="2">
    <source>
        <dbReference type="Proteomes" id="UP000094065"/>
    </source>
</evidence>
<dbReference type="Proteomes" id="UP000094065">
    <property type="component" value="Unassembled WGS sequence"/>
</dbReference>
<dbReference type="RefSeq" id="XP_018992217.1">
    <property type="nucleotide sequence ID" value="XM_019139726.1"/>
</dbReference>
<dbReference type="AlphaFoldDB" id="A0A1E3HKH2"/>
<dbReference type="GeneID" id="30156746"/>
<comment type="caution">
    <text evidence="1">The sequence shown here is derived from an EMBL/GenBank/DDBJ whole genome shotgun (WGS) entry which is preliminary data.</text>
</comment>
<dbReference type="OrthoDB" id="5541797at2759"/>
<gene>
    <name evidence="1" type="ORF">L202_05437</name>
</gene>
<proteinExistence type="predicted"/>
<evidence type="ECO:0000313" key="1">
    <source>
        <dbReference type="EMBL" id="ODN76843.1"/>
    </source>
</evidence>
<organism evidence="1 2">
    <name type="scientific">Cryptococcus amylolentus CBS 6039</name>
    <dbReference type="NCBI Taxonomy" id="1295533"/>
    <lineage>
        <taxon>Eukaryota</taxon>
        <taxon>Fungi</taxon>
        <taxon>Dikarya</taxon>
        <taxon>Basidiomycota</taxon>
        <taxon>Agaricomycotina</taxon>
        <taxon>Tremellomycetes</taxon>
        <taxon>Tremellales</taxon>
        <taxon>Cryptococcaceae</taxon>
        <taxon>Cryptococcus</taxon>
    </lineage>
</organism>
<keyword evidence="2" id="KW-1185">Reference proteome</keyword>
<reference evidence="1 2" key="1">
    <citation type="submission" date="2016-06" db="EMBL/GenBank/DDBJ databases">
        <title>Evolution of pathogenesis and genome organization in the Tremellales.</title>
        <authorList>
            <person name="Cuomo C."/>
            <person name="Litvintseva A."/>
            <person name="Heitman J."/>
            <person name="Chen Y."/>
            <person name="Sun S."/>
            <person name="Springer D."/>
            <person name="Dromer F."/>
            <person name="Young S."/>
            <person name="Zeng Q."/>
            <person name="Chapman S."/>
            <person name="Gujja S."/>
            <person name="Saif S."/>
            <person name="Birren B."/>
        </authorList>
    </citation>
    <scope>NUCLEOTIDE SEQUENCE [LARGE SCALE GENOMIC DNA]</scope>
    <source>
        <strain evidence="1 2">CBS 6039</strain>
    </source>
</reference>
<dbReference type="EMBL" id="AWGJ01000008">
    <property type="protein sequence ID" value="ODN76843.1"/>
    <property type="molecule type" value="Genomic_DNA"/>
</dbReference>
<protein>
    <submittedName>
        <fullName evidence="1">Uncharacterized protein</fullName>
    </submittedName>
</protein>
<accession>A0A1E3HKH2</accession>
<name>A0A1E3HKH2_9TREE</name>
<sequence length="291" mass="32596">MRPSVMLKGVAEDASSHLAKVFQNAPSHRPKLVSRFRAQRLPPTNQPRFLILNNVPKLALPQDVLRALQDAKAVGKSFPLSSITASPPSLPRMPSLTRKWHIELESPRQALAIHAHVNAHPLFATSSSTLPYPTGESPKRNLNLNPKLHMLEAAQLTLSNKEEWTEATIEMATRNELKGTRDVDWRSTESWKLTVDWALQPEFRGRRVVVRGLPGGVTVSDLDRLASGCSLREAKDAILKLPQSVYSLNTTCCFTLASVADAHRLVRKVHMKWYKSSIFGEEYLMRAEIVN</sequence>